<organism evidence="13 14">
    <name type="scientific">Luteimonas kalidii</name>
    <dbReference type="NCBI Taxonomy" id="3042025"/>
    <lineage>
        <taxon>Bacteria</taxon>
        <taxon>Pseudomonadati</taxon>
        <taxon>Pseudomonadota</taxon>
        <taxon>Gammaproteobacteria</taxon>
        <taxon>Lysobacterales</taxon>
        <taxon>Lysobacteraceae</taxon>
        <taxon>Luteimonas</taxon>
    </lineage>
</organism>
<keyword evidence="14" id="KW-1185">Reference proteome</keyword>
<keyword evidence="13" id="KW-0966">Cell projection</keyword>
<evidence type="ECO:0000256" key="1">
    <source>
        <dbReference type="ARBA" id="ARBA00002954"/>
    </source>
</evidence>
<dbReference type="Pfam" id="PF01832">
    <property type="entry name" value="Glucosaminidase"/>
    <property type="match status" value="1"/>
</dbReference>
<dbReference type="PANTHER" id="PTHR33308:SF9">
    <property type="entry name" value="PEPTIDOGLYCAN HYDROLASE FLGJ"/>
    <property type="match status" value="1"/>
</dbReference>
<evidence type="ECO:0000313" key="14">
    <source>
        <dbReference type="Proteomes" id="UP001156873"/>
    </source>
</evidence>
<comment type="similarity">
    <text evidence="4">In the C-terminal section; belongs to the glycosyl hydrolase 73 family.</text>
</comment>
<comment type="caution">
    <text evidence="13">The sequence shown here is derived from an EMBL/GenBank/DDBJ whole genome shotgun (WGS) entry which is preliminary data.</text>
</comment>
<evidence type="ECO:0000256" key="4">
    <source>
        <dbReference type="ARBA" id="ARBA00007974"/>
    </source>
</evidence>
<dbReference type="PANTHER" id="PTHR33308">
    <property type="entry name" value="PEPTIDOGLYCAN HYDROLASE FLGJ"/>
    <property type="match status" value="1"/>
</dbReference>
<evidence type="ECO:0000256" key="7">
    <source>
        <dbReference type="ARBA" id="ARBA00022795"/>
    </source>
</evidence>
<keyword evidence="10" id="KW-0961">Cell wall biogenesis/degradation</keyword>
<comment type="function">
    <text evidence="1">Flagellum-specific muramidase which hydrolyzes the peptidoglycan layer to assemble the rod structure in the periplasmic space.</text>
</comment>
<gene>
    <name evidence="13" type="primary">flgJ</name>
    <name evidence="13" type="ORF">QFW81_13685</name>
</gene>
<dbReference type="NCBIfam" id="TIGR02541">
    <property type="entry name" value="flagell_FlgJ"/>
    <property type="match status" value="1"/>
</dbReference>
<dbReference type="SMART" id="SM00047">
    <property type="entry name" value="LYZ2"/>
    <property type="match status" value="1"/>
</dbReference>
<evidence type="ECO:0000256" key="10">
    <source>
        <dbReference type="ARBA" id="ARBA00023316"/>
    </source>
</evidence>
<protein>
    <recommendedName>
        <fullName evidence="5">Peptidoglycan hydrolase FlgJ</fullName>
    </recommendedName>
    <alternativeName>
        <fullName evidence="11">Muramidase FlgJ</fullName>
    </alternativeName>
</protein>
<dbReference type="InterPro" id="IPR002901">
    <property type="entry name" value="MGlyc_endo_b_GlcNAc-like_dom"/>
</dbReference>
<dbReference type="EMBL" id="JARXRO010000020">
    <property type="protein sequence ID" value="MDH5834962.1"/>
    <property type="molecule type" value="Genomic_DNA"/>
</dbReference>
<reference evidence="13 14" key="1">
    <citation type="submission" date="2023-04" db="EMBL/GenBank/DDBJ databases">
        <title>Luteimonas sp. M1R5S59.</title>
        <authorList>
            <person name="Sun J.-Q."/>
        </authorList>
    </citation>
    <scope>NUCLEOTIDE SEQUENCE [LARGE SCALE GENOMIC DNA]</scope>
    <source>
        <strain evidence="13 14">M1R5S59</strain>
    </source>
</reference>
<comment type="similarity">
    <text evidence="3">In the N-terminal section; belongs to the FlgJ family.</text>
</comment>
<sequence>MRLPAATAIELSPTQATPRADIEKAARELETQFAHMLLKSMRSASPDGGLGGDTRYRDMYDQQLSRELSKGRGLGLAPMIMRQLERSAGGADPTAPAAAAPAAIPLRTHGQPPGMLPLSPAGPSGMLPLAPTRSGVSMPGLDLQAHAPPRPALSDPGFDLSTPAFAADTPLDASSPEAFVQSIWPQAQRAAAELGVPAKALVAQAALETGWGRRFAGREGSSSLNLFGIKATGGWKGDRMNAGTHEFVNGRRVDERADFRAYGSVAESFADYTRLIGKDRYAAARGTGDDVHRFASALQKAGYATDPSYAAKITAIANGATLNRALASMPARTDAAVQYASAAPAAPIDAAGAATIARATVPGTRG</sequence>
<dbReference type="RefSeq" id="WP_280579545.1">
    <property type="nucleotide sequence ID" value="NZ_JARXRO010000020.1"/>
</dbReference>
<keyword evidence="13" id="KW-0282">Flagellum</keyword>
<proteinExistence type="inferred from homology"/>
<keyword evidence="6" id="KW-0574">Periplasm</keyword>
<evidence type="ECO:0000259" key="12">
    <source>
        <dbReference type="SMART" id="SM00047"/>
    </source>
</evidence>
<keyword evidence="8 13" id="KW-0378">Hydrolase</keyword>
<accession>A0ABT6JWK7</accession>
<feature type="domain" description="Mannosyl-glycoprotein endo-beta-N-acetylglucosamidase-like" evidence="12">
    <location>
        <begin position="168"/>
        <end position="330"/>
    </location>
</feature>
<dbReference type="Gene3D" id="2.10.70.40">
    <property type="entry name" value="peptidoglycan hydrolase"/>
    <property type="match status" value="1"/>
</dbReference>
<evidence type="ECO:0000256" key="6">
    <source>
        <dbReference type="ARBA" id="ARBA00022764"/>
    </source>
</evidence>
<evidence type="ECO:0000256" key="3">
    <source>
        <dbReference type="ARBA" id="ARBA00006880"/>
    </source>
</evidence>
<dbReference type="Proteomes" id="UP001156873">
    <property type="component" value="Unassembled WGS sequence"/>
</dbReference>
<evidence type="ECO:0000256" key="9">
    <source>
        <dbReference type="ARBA" id="ARBA00023295"/>
    </source>
</evidence>
<name>A0ABT6JWK7_9GAMM</name>
<keyword evidence="9" id="KW-0326">Glycosidase</keyword>
<keyword evidence="7" id="KW-1005">Bacterial flagellum biogenesis</keyword>
<evidence type="ECO:0000256" key="11">
    <source>
        <dbReference type="ARBA" id="ARBA00030835"/>
    </source>
</evidence>
<evidence type="ECO:0000256" key="5">
    <source>
        <dbReference type="ARBA" id="ARBA00013433"/>
    </source>
</evidence>
<comment type="subcellular location">
    <subcellularLocation>
        <location evidence="2">Periplasm</location>
    </subcellularLocation>
</comment>
<dbReference type="InterPro" id="IPR051056">
    <property type="entry name" value="Glycosyl_Hydrolase_73"/>
</dbReference>
<dbReference type="InterPro" id="IPR019301">
    <property type="entry name" value="Flagellar_prot_FlgJ_N"/>
</dbReference>
<evidence type="ECO:0000313" key="13">
    <source>
        <dbReference type="EMBL" id="MDH5834962.1"/>
    </source>
</evidence>
<dbReference type="InterPro" id="IPR013377">
    <property type="entry name" value="FlgJ"/>
</dbReference>
<dbReference type="GO" id="GO:0016787">
    <property type="term" value="F:hydrolase activity"/>
    <property type="evidence" value="ECO:0007669"/>
    <property type="project" value="UniProtKB-KW"/>
</dbReference>
<evidence type="ECO:0000256" key="2">
    <source>
        <dbReference type="ARBA" id="ARBA00004418"/>
    </source>
</evidence>
<dbReference type="Gene3D" id="1.10.530.10">
    <property type="match status" value="2"/>
</dbReference>
<keyword evidence="13" id="KW-0969">Cilium</keyword>
<dbReference type="Pfam" id="PF10135">
    <property type="entry name" value="Rod-binding"/>
    <property type="match status" value="1"/>
</dbReference>
<evidence type="ECO:0000256" key="8">
    <source>
        <dbReference type="ARBA" id="ARBA00022801"/>
    </source>
</evidence>